<evidence type="ECO:0000256" key="5">
    <source>
        <dbReference type="ARBA" id="ARBA00022692"/>
    </source>
</evidence>
<evidence type="ECO:0000256" key="9">
    <source>
        <dbReference type="ARBA" id="ARBA00031636"/>
    </source>
</evidence>
<feature type="transmembrane region" description="Helical" evidence="10">
    <location>
        <begin position="128"/>
        <end position="150"/>
    </location>
</feature>
<dbReference type="CDD" id="cd13137">
    <property type="entry name" value="MATE_NorM_like"/>
    <property type="match status" value="1"/>
</dbReference>
<dbReference type="GO" id="GO:0042910">
    <property type="term" value="F:xenobiotic transmembrane transporter activity"/>
    <property type="evidence" value="ECO:0007669"/>
    <property type="project" value="InterPro"/>
</dbReference>
<name>H7EH01_9SPIR</name>
<evidence type="ECO:0000256" key="4">
    <source>
        <dbReference type="ARBA" id="ARBA00022475"/>
    </source>
</evidence>
<dbReference type="GO" id="GO:0006811">
    <property type="term" value="P:monoatomic ion transport"/>
    <property type="evidence" value="ECO:0007669"/>
    <property type="project" value="UniProtKB-KW"/>
</dbReference>
<keyword evidence="6 10" id="KW-1133">Transmembrane helix</keyword>
<dbReference type="PANTHER" id="PTHR43298">
    <property type="entry name" value="MULTIDRUG RESISTANCE PROTEIN NORM-RELATED"/>
    <property type="match status" value="1"/>
</dbReference>
<keyword evidence="2" id="KW-0813">Transport</keyword>
<proteinExistence type="predicted"/>
<gene>
    <name evidence="11" type="ORF">TresaDRAFT_2800</name>
</gene>
<dbReference type="InterPro" id="IPR050222">
    <property type="entry name" value="MATE_MdtK"/>
</dbReference>
<feature type="transmembrane region" description="Helical" evidence="10">
    <location>
        <begin position="347"/>
        <end position="371"/>
    </location>
</feature>
<comment type="subcellular location">
    <subcellularLocation>
        <location evidence="1">Cell membrane</location>
        <topology evidence="1">Multi-pass membrane protein</topology>
    </subcellularLocation>
</comment>
<dbReference type="STRING" id="907348.TresaDRAFT_2800"/>
<comment type="caution">
    <text evidence="11">The sequence shown here is derived from an EMBL/GenBank/DDBJ whole genome shotgun (WGS) entry which is preliminary data.</text>
</comment>
<dbReference type="eggNOG" id="COG0534">
    <property type="taxonomic scope" value="Bacteria"/>
</dbReference>
<keyword evidence="12" id="KW-1185">Reference proteome</keyword>
<evidence type="ECO:0000256" key="3">
    <source>
        <dbReference type="ARBA" id="ARBA00022449"/>
    </source>
</evidence>
<sequence>MEFTKKQIWSLLVPLMVEQLLNSLMGTADTIMVTTAGAEAISAVSLVDSINVLVINLFSAMCTGGAIIVSQYIGNGQNEKANAAGKQLLFAILVISVFGTAICVMWGNGILGAIFGKVDGKVMANARVYFFITALSYPFIAMYNAAAALFRADKNSKLPMTISTISNFINIAGNAVMIFVFRLGVTGAALSTLLSRVFSAIAILAFLKTTRQLVRIENYLSIRPDFRTTLKILRIGIPTGIENGMFQFGKLAIQSTVSLMGTAAIAANAMTSMLESLSCQAPVGIGLGMMTIVGQCIGAGDDKAAAYYIKRLSLYGFVALLISAAAVSVLVIPITALSGMEKEVASLAIHLTWFVHVIKPFAWSGSFLPAYGLRAAGDVKFSMIVSMTTMWTCRVAIVMVLARGFGFGPLAVWIGMASDWCVRSVCFLLRFKSGRWLAHKIAR</sequence>
<feature type="transmembrane region" description="Helical" evidence="10">
    <location>
        <begin position="50"/>
        <end position="69"/>
    </location>
</feature>
<dbReference type="NCBIfam" id="TIGR00797">
    <property type="entry name" value="matE"/>
    <property type="match status" value="1"/>
</dbReference>
<dbReference type="EMBL" id="AGRW01000021">
    <property type="protein sequence ID" value="EIC03138.1"/>
    <property type="molecule type" value="Genomic_DNA"/>
</dbReference>
<evidence type="ECO:0000256" key="7">
    <source>
        <dbReference type="ARBA" id="ARBA00023065"/>
    </source>
</evidence>
<evidence type="ECO:0000256" key="8">
    <source>
        <dbReference type="ARBA" id="ARBA00023136"/>
    </source>
</evidence>
<evidence type="ECO:0000313" key="11">
    <source>
        <dbReference type="EMBL" id="EIC03138.1"/>
    </source>
</evidence>
<feature type="transmembrane region" description="Helical" evidence="10">
    <location>
        <begin position="187"/>
        <end position="207"/>
    </location>
</feature>
<dbReference type="RefSeq" id="WP_002701750.1">
    <property type="nucleotide sequence ID" value="NZ_AGRW01000021.1"/>
</dbReference>
<feature type="transmembrane region" description="Helical" evidence="10">
    <location>
        <begin position="89"/>
        <end position="116"/>
    </location>
</feature>
<dbReference type="Pfam" id="PF01554">
    <property type="entry name" value="MatE"/>
    <property type="match status" value="2"/>
</dbReference>
<dbReference type="PATRIC" id="fig|907348.3.peg.61"/>
<evidence type="ECO:0000256" key="2">
    <source>
        <dbReference type="ARBA" id="ARBA00022448"/>
    </source>
</evidence>
<dbReference type="InterPro" id="IPR002528">
    <property type="entry name" value="MATE_fam"/>
</dbReference>
<evidence type="ECO:0000256" key="1">
    <source>
        <dbReference type="ARBA" id="ARBA00004651"/>
    </source>
</evidence>
<keyword evidence="8 10" id="KW-0472">Membrane</keyword>
<evidence type="ECO:0000256" key="10">
    <source>
        <dbReference type="SAM" id="Phobius"/>
    </source>
</evidence>
<protein>
    <recommendedName>
        <fullName evidence="9">Multidrug-efflux transporter</fullName>
    </recommendedName>
</protein>
<dbReference type="InterPro" id="IPR048279">
    <property type="entry name" value="MdtK-like"/>
</dbReference>
<accession>H7EH01</accession>
<evidence type="ECO:0000256" key="6">
    <source>
        <dbReference type="ARBA" id="ARBA00022989"/>
    </source>
</evidence>
<keyword evidence="3" id="KW-0050">Antiport</keyword>
<keyword evidence="5 10" id="KW-0812">Transmembrane</keyword>
<organism evidence="11 12">
    <name type="scientific">Treponema saccharophilum DSM 2985</name>
    <dbReference type="NCBI Taxonomy" id="907348"/>
    <lineage>
        <taxon>Bacteria</taxon>
        <taxon>Pseudomonadati</taxon>
        <taxon>Spirochaetota</taxon>
        <taxon>Spirochaetia</taxon>
        <taxon>Spirochaetales</taxon>
        <taxon>Treponemataceae</taxon>
        <taxon>Treponema</taxon>
    </lineage>
</organism>
<dbReference type="Proteomes" id="UP000003571">
    <property type="component" value="Unassembled WGS sequence"/>
</dbReference>
<dbReference type="GO" id="GO:0015297">
    <property type="term" value="F:antiporter activity"/>
    <property type="evidence" value="ECO:0007669"/>
    <property type="project" value="UniProtKB-KW"/>
</dbReference>
<evidence type="ECO:0000313" key="12">
    <source>
        <dbReference type="Proteomes" id="UP000003571"/>
    </source>
</evidence>
<dbReference type="AlphaFoldDB" id="H7EH01"/>
<reference evidence="11 12" key="1">
    <citation type="submission" date="2011-09" db="EMBL/GenBank/DDBJ databases">
        <title>The draft genome of Treponema saccharophilum DSM 2985.</title>
        <authorList>
            <consortium name="US DOE Joint Genome Institute (JGI-PGF)"/>
            <person name="Lucas S."/>
            <person name="Copeland A."/>
            <person name="Lapidus A."/>
            <person name="Glavina del Rio T."/>
            <person name="Dalin E."/>
            <person name="Tice H."/>
            <person name="Bruce D."/>
            <person name="Goodwin L."/>
            <person name="Pitluck S."/>
            <person name="Peters L."/>
            <person name="Kyrpides N."/>
            <person name="Mavromatis K."/>
            <person name="Ivanova N."/>
            <person name="Markowitz V."/>
            <person name="Cheng J.-F."/>
            <person name="Hugenholtz P."/>
            <person name="Woyke T."/>
            <person name="Wu D."/>
            <person name="Gronow S."/>
            <person name="Wellnitz S."/>
            <person name="Brambilla E."/>
            <person name="Klenk H.-P."/>
            <person name="Eisen J.A."/>
        </authorList>
    </citation>
    <scope>NUCLEOTIDE SEQUENCE [LARGE SCALE GENOMIC DNA]</scope>
    <source>
        <strain evidence="11 12">DSM 2985</strain>
    </source>
</reference>
<dbReference type="PIRSF" id="PIRSF006603">
    <property type="entry name" value="DinF"/>
    <property type="match status" value="1"/>
</dbReference>
<keyword evidence="4" id="KW-1003">Cell membrane</keyword>
<dbReference type="GO" id="GO:0005886">
    <property type="term" value="C:plasma membrane"/>
    <property type="evidence" value="ECO:0007669"/>
    <property type="project" value="UniProtKB-SubCell"/>
</dbReference>
<dbReference type="PANTHER" id="PTHR43298:SF2">
    <property type="entry name" value="FMN_FAD EXPORTER YEEO-RELATED"/>
    <property type="match status" value="1"/>
</dbReference>
<feature type="transmembrane region" description="Helical" evidence="10">
    <location>
        <begin position="312"/>
        <end position="335"/>
    </location>
</feature>
<keyword evidence="7" id="KW-0406">Ion transport</keyword>
<dbReference type="OrthoDB" id="62420at2"/>